<evidence type="ECO:0000259" key="3">
    <source>
        <dbReference type="Pfam" id="PF20416"/>
    </source>
</evidence>
<name>U6GKZ7_EIMAC</name>
<feature type="compositionally biased region" description="Basic and acidic residues" evidence="2">
    <location>
        <begin position="2651"/>
        <end position="2677"/>
    </location>
</feature>
<sequence length="4899" mass="535777">MTLLTRTRELEATCVPFERFNAPAKLQRRPPTTGKLLFMHQLRVDHPTKAPVCSFVPPCFTIRGSHSLALPPGSDSQREMGAPSSSGSPRRRLEGPPPSVRETFKAADAPDLGESSSADTASCRGWKSPSGSSDPPIDAFASSAEARSGGGTKVRDEATGKYVFQTFRQQLQLQLQRGQPGTRHLSALDIMEIYNQGERRPWKRLKEGTDDQEAELSRKRIETEASDFARLVGHILQGIQARGPARQLLVHLSNFASSLPLLLLQREEVLQLLLQHLRKEDTYDVVLQLLPALAKDLRQEFLGEQDFGAPGAEGGLRGWYLHKYLALNMEDFLDIMLPMLLHSAPPGGSQRRKRPLAKEPQQQQQVLPSEEQLVTNDQSEEQQQKQRQPPPKRKMNEKQKREPVQRQAHRRLRSYQQRQRKDTAETKVCGSALMAAQAVATVLRRAARDEEVFYDCVASITGYFLVVPSPWLPVFATVASRIFFETIRGLESAFTNSFEGVSCFLVANVLLRQRFTLPGSGATYEPPPLESNVSEEPVDGDACSSASRTKHNLTGNKVCGRKVYLAHAECVRLYLEDARRHAASTENPAALALQRVTLRLLGAAVHAALAGPTHAEEGRQQTPMAAELQQQRVMAAEEMLCLLMHSFSPFFSFYPFRQLTSFPFFQGGVGHFPCHSTADAPCSRCCLPPPVLVGCCTLADAAASWFASGPRSTGSFDAYIQKLLEAVQPFCVSASGAPDAILGEAPSAASLGEGSQQQPPTLPPILQPLMWSFASDASCGAAAAFAVLLPCSLLRVLVFAWRALSVSYTKAMPLTGNPFQHLLPALVTVQRYQRQQKQQSQHVEREWWQGVVFERVLEVFLCSLRMLLLVPSPVEGFSSLCLRYAVEFLAGQPAAISGALDQHVKALQLADRRLSLSNRMQQELHLGDMSAWRWATASSLLATLLKTYGRKGKVMGTGSTGATIRLLLPLHIESCLRGTCALLQRLEASLRDYLVDRQESEEAVTQARVSDELERCLANAFVSLQWLWELRKAIPCAEDFEAQPETPADPIKLTTSARRAAAQLQQQQQKLLCLLVEAMEQAQQASALRGALLLLFSRSFVTFLSLPRLVASQDEGKALTCPAPPEHLTQLCADRLSRAAAAGNVASAATGKGSNSWCCNCFGTSCAEQRTALSAADMEGARRALLSSSADSAGEAEAPEKVVAASAVGPEGSWFKCVLSFFLSSHFTSMWTPSLETQHAAGTTAPLRASPAFVKGLCLALRMLNRSGLPKGSALQQQHCIRELCLVAVKALLPNLSSGSSQLRLWSLRFISSCEPTSLLSCAFCNSFAGHICPMQSAISPVEAANTVVRSLLQKLESLEKLKVDLDTERHKIQLINSCAEEVRSLQDTLCGAEARGGAIAGPACGGLVLLLQLAYRVLLAGLSVKFATVWPEVVEAITDCVEAFQNFTPSHQSASRDKSQDSSASTTKQLHVVPPEKQQRNAALAFVWSLVVSETHRALGQLQQQQQEQDGSDRDLVQRDEAEGSVANSCLDCVLSAWKGARADEAAAEETAPLQRHSHLLRILQRFGVCWGSSAFSRTKQRQRQPRSDANVDASSETSTPQQPTVFQGAMTWRRSFAQNALRFLLIYGERIAVQLTRSTDSRSTIGDGEEVGCGETVYGARGLPAATSVSSNSCSDRGEQQQQRECMSLLATASLIPRAQDVLRAIISFGEIRFPGVGRRLLGLPCEDPVYENETNYVEESEVNREVRELESLWQKLLESCAQRLIGVRDASLQGLVLQTIMLCRELQQVVKPYFPVLEEALKDKGGAPSGLLRLVLGKEEAEWQLLHHPAETKQDVVLLPEHRAFMLPLIVRLLISKTQVKMGRSPGVVLANRRRIFGLLSSLDEAEVPMVLSVLAMRLLRLTPRVSGSSADKSGGDLRAARPLEGMDKERALVAFIRWQHHRAQTLGGAASSAAAGAASKDNESAEPPVHVTLSDQLLGPSASTQLHGLLKSLQHLVQMQQHTLRPGAPFLVFLFGEILQHLLPTASGANTHSHEVREMVTDDTEKPEDEEATDEQQAEGDLPEADASEFTMERRAEAAASTNARHKKHCIRIAIDALHQLFSAFPDFVGAWKVLLSPAAPALQLLLSAAVETGATGYSGDVKGGGTCPAIVRFVASWASNADYFVLYEELLPKALPSLLGAIGSEPLLRFLQRSRRSTTPLLEVAIETALLLSFGGRTKEQQEEELRLSQREFNAMKHVNERRRRRRGHQSSSSDESDEDEQNQQAGFVETDKARSLQTFREAYEALQRQQELEQQRGLQVLLPHLGTLLHCMELLLNARRGAATRKQGEEQSTSQPLAALEGAVASPVEKPAQQPFIQRREKFLLVGFKELQLLTRLAAYACADKDLLLQQPRFPDKISISEERAVPTTAKLIRLLLLSLPLRVRSGGAAARQQLTLAAIQGLLPSVAFWRRSCASSADPRSGVVELCELLRGLYDTCCSLLESAEDLQCRAAASEVLLATELAACGCVLTEEVLTTQIRECAMKELNAFRRAEEEGEDASKMASAISWLIPGGTVCKSLLKNSLPSALEGNKRSALAASWRVSVALVMVCANLLKAGNRGAPEEQRPDVDMQVLVLLAMVENHLSPPALAASTHSASEEPVEDAQAHHLSTAEDKVDGSEGAKHMIREQQEEAGEAPRVQPHLESVQEEGSRLAERGQMPSVCGVNIPASALEPIVQHVLYLLSECSDDITLQHVALTIIRKAAVALGAAASAAATRRTVAQFAANQEEEVPPEEALESDWSFAVAMQRLIMKFIVPHLHRLMRSVKEDCQRMALRALDALVRTLGPAGPLLPPPQAAAADDDEDSVSTLFLSDADQQQRSMRLHLDLYSLLTPPQLTPAVQEAAALAQELVSSGQAARAATAAARAAQLEALAGERQASEREGGGDVLLELLHMQKHRRARGLQLLAKAAAAQKLCMNTVRHVCVPLALWAILQENVAKDTSEKQEGAKTSLRKPKGRTEAFSQQMADQGVACLAQCCTRLPLKSCIQTLKQLVMYLTKVPQREAFIHRAIAATLKAFPFGLSDAVHQTHQAVGNQPRLALEQKEEREDKDVSDSGAAKESSPVQEPHQGEQAKTHLPGRAGFEEEANSGDESGGTGTSKQLFAQRRRERVESCIRDELIPMLYPLAFGSKVRRVASRGEATDASEKLLEQRNKTYANPVVRTELVAVLAMLARMLPPTEFHLQLPRLVRSIALALRSRERTARREARIALTRLTVSLGSSYFTYLVTEVQRMLGPKSEKNPEADQQSFLRPVLLFTLHAMLNALQQQQQSASAEPAALHAQQEASTTDGTQFVQQFEAAVPLLLPLIAEEINRVADPDRLDQEDSRRGLAGQLDGSEGGGLSSSSVAKLSDVSTHSKIEEAQSLKGPSMLLLLTKDSTQQCLTDHLLPFALGLLTGDSCKREGWSSSAAFSSKYVNRAEDLLLHFVFGLNRNSRISLDKKLRTVKQLLILTVATLQFPLLHPVLQAERGLKESLFLLSRQQLLLLGRKKRGKKTHSIDNASKETQAGLANCESAAAAAQQLEPDGPGSKLPLTLSAPHQEDLQALRRLLLPGAKEDEMNTQDQTEAPPYSQRREGGANSSSRKLLVSLLNSSKERRFTLQPGAITGRSLVQATRNKPDQGATGLELSTQSSLLGTAALRLLHLSVKAAKAPLKNFAAKQLGLASPRQQPLKAAKEMHELALRACLDQLDEVALEVVCCFSCRSTKLVSWGARCLLELLAFRLPRLESRGALVAYLTMKIFHSCGGGSGVQGADYYTARSELLPICTKLLAVLLLQPQASKWMDTALNPSQHIGGDILRSLLREQLRVLPWRYQDQLQQQRQQHQQQQRQQQGNAGVGVLLPQADVSFSATAAVTEEQLQAAGQFFLKEALLAHISSSLEDSQLQLCALFLFKRVVLQHYKDLVDEAARRAVEESKQAAGAMSSQALQRRAQKKRQRDAKAAEEGEGTAAKQGTAAAELLPLVYECVDRVARVMVQHASFSAVSQKLSSICADVYVSFLLNFPMTPRLQQRRVFFLFQQQKFSDVYGRRVAIAALHKVVRRFPAELFLERYGQVALLTCCSTLATETDQTAHALLQQVVREVLQLVEVADDPILRLQDQLKTLSKIFLVPRMQHLTALLEFLSVFVPHIGGAFVQKGGLTPFLPKVLQLLCAVSYVAAGAPRADAIDVSIDWRLLYKIILVFEQLLTMGGLPWMEEAFGKAAQIWREGGREELLTLTAAAGADAAEEAEGAALERRRMELFINTLNVWQAAPSPEGGKGEKTAKPSNPQLPQRQQVAAGLHVAQLWQDIVESGLHHENAWVRCAALRCVAQYLQRTPASAWRRSNVPLLAFLVVGRKGRTPKGNRMSAAQPPPLTTLGLALGQHLGKDTMVERHPSAAPCAIAALLNWAQIAYTFPHLVSITRKPRSRTRANLHNCADAAEANSGSEDSPQKHLQLGTEESALEKTGQEGGCPSDAGVDVTAASTAEGIATSPPECAVANEEKADSEKIAPAQPTERVGSGDEGESQNDKNALEEEEEGESSSPDSDGEGEVDEADGGEEEEFILEEMQREASNDGTDKTLLAARQPAAALPVPKTSWSVYSSDSEQKNQRDLTGAATTQVHPLVFLVSGLSRWLRIHLGRLGFTGDSLPKSERPPGTVARVSGIVAFFSSLIKLLPLAELQQPSEKTQATAAVTSGGVVQAVLEHVADAAYRCSTLHSELAAESVLAQLIENGVRAECVVASNTVTGDSRARDSSQKNLWDSLRSLSPLMQLGEVATGGALVLRRMEQLLRNSGHEQLYHVLLATTRQNVSAKRVMRKLKAQQTFLENPQAHAQRKRRRNKAKELQRKNRLRESIFRRRGFIKRKRSAQQ</sequence>
<dbReference type="Pfam" id="PF20416">
    <property type="entry name" value="UTP20"/>
    <property type="match status" value="1"/>
</dbReference>
<dbReference type="PANTHER" id="PTHR17695:SF11">
    <property type="entry name" value="SMALL SUBUNIT PROCESSOME COMPONENT 20 HOMOLOG"/>
    <property type="match status" value="1"/>
</dbReference>
<dbReference type="OrthoDB" id="360653at2759"/>
<feature type="region of interest" description="Disordered" evidence="2">
    <location>
        <begin position="3079"/>
        <end position="3152"/>
    </location>
</feature>
<dbReference type="SUPFAM" id="SSF48371">
    <property type="entry name" value="ARM repeat"/>
    <property type="match status" value="1"/>
</dbReference>
<dbReference type="GeneID" id="25269493"/>
<feature type="compositionally biased region" description="Polar residues" evidence="2">
    <location>
        <begin position="4312"/>
        <end position="4322"/>
    </location>
</feature>
<dbReference type="EMBL" id="HG671167">
    <property type="protein sequence ID" value="CDI80247.1"/>
    <property type="molecule type" value="Genomic_DNA"/>
</dbReference>
<dbReference type="GO" id="GO:0030686">
    <property type="term" value="C:90S preribosome"/>
    <property type="evidence" value="ECO:0007669"/>
    <property type="project" value="TreeGrafter"/>
</dbReference>
<feature type="compositionally biased region" description="Polar residues" evidence="2">
    <location>
        <begin position="1594"/>
        <end position="1607"/>
    </location>
</feature>
<feature type="region of interest" description="Disordered" evidence="2">
    <location>
        <begin position="526"/>
        <end position="546"/>
    </location>
</feature>
<feature type="region of interest" description="Disordered" evidence="2">
    <location>
        <begin position="2042"/>
        <end position="2070"/>
    </location>
</feature>
<dbReference type="VEuPathDB" id="ToxoDB:EAH_00014230"/>
<organism evidence="4 5">
    <name type="scientific">Eimeria acervulina</name>
    <name type="common">Coccidian parasite</name>
    <dbReference type="NCBI Taxonomy" id="5801"/>
    <lineage>
        <taxon>Eukaryota</taxon>
        <taxon>Sar</taxon>
        <taxon>Alveolata</taxon>
        <taxon>Apicomplexa</taxon>
        <taxon>Conoidasida</taxon>
        <taxon>Coccidia</taxon>
        <taxon>Eucoccidiorida</taxon>
        <taxon>Eimeriorina</taxon>
        <taxon>Eimeriidae</taxon>
        <taxon>Eimeria</taxon>
    </lineage>
</organism>
<protein>
    <submittedName>
        <fullName evidence="4">Multidomain protein with a conserved eukaryotic domain also present in the human DRIM protein at N-terminus and an archaeal-bacterial domain at C-terminus, related</fullName>
    </submittedName>
</protein>
<dbReference type="PANTHER" id="PTHR17695">
    <property type="entry name" value="SMALL SUBUNIT PROCESSOME COMPONENT 20 HOMOLOG"/>
    <property type="match status" value="1"/>
</dbReference>
<dbReference type="Proteomes" id="UP000018050">
    <property type="component" value="Unassembled WGS sequence"/>
</dbReference>
<feature type="compositionally biased region" description="Low complexity" evidence="2">
    <location>
        <begin position="360"/>
        <end position="374"/>
    </location>
</feature>
<accession>U6GKZ7</accession>
<feature type="compositionally biased region" description="Acidic residues" evidence="2">
    <location>
        <begin position="2049"/>
        <end position="2070"/>
    </location>
</feature>
<evidence type="ECO:0000256" key="2">
    <source>
        <dbReference type="SAM" id="MobiDB-lite"/>
    </source>
</evidence>
<reference evidence="4" key="2">
    <citation type="submission" date="2013-10" db="EMBL/GenBank/DDBJ databases">
        <authorList>
            <person name="Aslett M."/>
        </authorList>
    </citation>
    <scope>NUCLEOTIDE SEQUENCE</scope>
    <source>
        <strain evidence="4">Houghton</strain>
    </source>
</reference>
<feature type="region of interest" description="Disordered" evidence="2">
    <location>
        <begin position="2636"/>
        <end position="2702"/>
    </location>
</feature>
<feature type="region of interest" description="Disordered" evidence="2">
    <location>
        <begin position="3967"/>
        <end position="3997"/>
    </location>
</feature>
<dbReference type="InterPro" id="IPR046523">
    <property type="entry name" value="UTP20_dom"/>
</dbReference>
<feature type="compositionally biased region" description="Basic residues" evidence="2">
    <location>
        <begin position="2245"/>
        <end position="2254"/>
    </location>
</feature>
<dbReference type="RefSeq" id="XP_013249759.1">
    <property type="nucleotide sequence ID" value="XM_013394305.1"/>
</dbReference>
<feature type="compositionally biased region" description="Low complexity" evidence="2">
    <location>
        <begin position="1953"/>
        <end position="1963"/>
    </location>
</feature>
<feature type="compositionally biased region" description="Basic and acidic residues" evidence="2">
    <location>
        <begin position="3089"/>
        <end position="3101"/>
    </location>
</feature>
<feature type="region of interest" description="Disordered" evidence="2">
    <location>
        <begin position="4514"/>
        <end position="4585"/>
    </location>
</feature>
<feature type="region of interest" description="Disordered" evidence="2">
    <location>
        <begin position="3364"/>
        <end position="3394"/>
    </location>
</feature>
<dbReference type="OMA" id="DRTAHEM"/>
<dbReference type="InterPro" id="IPR016024">
    <property type="entry name" value="ARM-type_fold"/>
</dbReference>
<keyword evidence="1" id="KW-0175">Coiled coil</keyword>
<feature type="region of interest" description="Disordered" evidence="2">
    <location>
        <begin position="346"/>
        <end position="427"/>
    </location>
</feature>
<feature type="coiled-coil region" evidence="1">
    <location>
        <begin position="1342"/>
        <end position="1369"/>
    </location>
</feature>
<evidence type="ECO:0000313" key="4">
    <source>
        <dbReference type="EMBL" id="CDI80247.1"/>
    </source>
</evidence>
<reference evidence="4" key="1">
    <citation type="submission" date="2013-10" db="EMBL/GenBank/DDBJ databases">
        <title>Genomic analysis of the causative agents of coccidiosis in chickens.</title>
        <authorList>
            <person name="Reid A.J."/>
            <person name="Blake D."/>
            <person name="Billington K."/>
            <person name="Browne H."/>
            <person name="Dunn M."/>
            <person name="Hung S."/>
            <person name="Kawahara F."/>
            <person name="Miranda-Saavedra D."/>
            <person name="Mourier T."/>
            <person name="Nagra H."/>
            <person name="Otto T.D."/>
            <person name="Rawlings N."/>
            <person name="Sanchez A."/>
            <person name="Sanders M."/>
            <person name="Subramaniam C."/>
            <person name="Tay Y."/>
            <person name="Dear P."/>
            <person name="Doerig C."/>
            <person name="Gruber A."/>
            <person name="Parkinson J."/>
            <person name="Shirley M."/>
            <person name="Wan K.L."/>
            <person name="Berriman M."/>
            <person name="Tomley F."/>
            <person name="Pain A."/>
        </authorList>
    </citation>
    <scope>NUCLEOTIDE SEQUENCE</scope>
    <source>
        <strain evidence="4">Houghton</strain>
    </source>
</reference>
<feature type="region of interest" description="Disordered" evidence="2">
    <location>
        <begin position="1953"/>
        <end position="1972"/>
    </location>
</feature>
<evidence type="ECO:0000256" key="1">
    <source>
        <dbReference type="SAM" id="Coils"/>
    </source>
</evidence>
<feature type="region of interest" description="Disordered" evidence="2">
    <location>
        <begin position="1452"/>
        <end position="1475"/>
    </location>
</feature>
<feature type="region of interest" description="Disordered" evidence="2">
    <location>
        <begin position="4300"/>
        <end position="4322"/>
    </location>
</feature>
<feature type="region of interest" description="Disordered" evidence="2">
    <location>
        <begin position="1581"/>
        <end position="1607"/>
    </location>
</feature>
<feature type="region of interest" description="Disordered" evidence="2">
    <location>
        <begin position="2242"/>
        <end position="2277"/>
    </location>
</feature>
<gene>
    <name evidence="4" type="ORF">EAH_00014230</name>
</gene>
<feature type="region of interest" description="Disordered" evidence="2">
    <location>
        <begin position="3603"/>
        <end position="3630"/>
    </location>
</feature>
<proteinExistence type="predicted"/>
<keyword evidence="5" id="KW-1185">Reference proteome</keyword>
<dbReference type="InterPro" id="IPR052575">
    <property type="entry name" value="SSU_processome_comp_20"/>
</dbReference>
<dbReference type="GO" id="GO:0032040">
    <property type="term" value="C:small-subunit processome"/>
    <property type="evidence" value="ECO:0007669"/>
    <property type="project" value="TreeGrafter"/>
</dbReference>
<feature type="compositionally biased region" description="Acidic residues" evidence="2">
    <location>
        <begin position="4562"/>
        <end position="4585"/>
    </location>
</feature>
<evidence type="ECO:0000313" key="5">
    <source>
        <dbReference type="Proteomes" id="UP000018050"/>
    </source>
</evidence>
<feature type="compositionally biased region" description="Basic and acidic residues" evidence="2">
    <location>
        <begin position="3364"/>
        <end position="3376"/>
    </location>
</feature>
<feature type="region of interest" description="Disordered" evidence="2">
    <location>
        <begin position="67"/>
        <end position="154"/>
    </location>
</feature>
<feature type="domain" description="U3 small nucleolar RNA-associated protein 20" evidence="3">
    <location>
        <begin position="3206"/>
        <end position="3319"/>
    </location>
</feature>
<feature type="compositionally biased region" description="Basic and acidic residues" evidence="2">
    <location>
        <begin position="394"/>
        <end position="404"/>
    </location>
</feature>